<keyword evidence="3" id="KW-0133">Cell shape</keyword>
<evidence type="ECO:0000256" key="5">
    <source>
        <dbReference type="ARBA" id="ARBA00023235"/>
    </source>
</evidence>
<sequence>MFDSGIGGLNVLAACRRLLPGCLFYYYGDNAHAPYGARPKEEITRYVNGALSVFEGLGVDAAVLACNTATAVCAEEMRDKFSFPIVGMEPAVRPAAAACRNVLVLATPHTIASARLHELIARFPQCRFTLYAAPALAGAIEQHLTRKAPLTLSDHLPAFDPDGVVLGCTHYVCFRREIARFYGCQVFDGVLGTAQRLTSVLAERVGREKIGTGDHHCPTWNPNNCLTKKCRKWQKKGVIFLGKGGKINQKVYFSNICFTSD</sequence>
<keyword evidence="6" id="KW-0961">Cell wall biogenesis/degradation</keyword>
<evidence type="ECO:0000313" key="8">
    <source>
        <dbReference type="EMBL" id="HIZ24043.1"/>
    </source>
</evidence>
<keyword evidence="5 8" id="KW-0413">Isomerase</keyword>
<dbReference type="PROSITE" id="PS00923">
    <property type="entry name" value="ASP_GLU_RACEMASE_1"/>
    <property type="match status" value="1"/>
</dbReference>
<evidence type="ECO:0000256" key="3">
    <source>
        <dbReference type="ARBA" id="ARBA00022960"/>
    </source>
</evidence>
<comment type="caution">
    <text evidence="8">The sequence shown here is derived from an EMBL/GenBank/DDBJ whole genome shotgun (WGS) entry which is preliminary data.</text>
</comment>
<proteinExistence type="predicted"/>
<dbReference type="NCBIfam" id="TIGR00067">
    <property type="entry name" value="glut_race"/>
    <property type="match status" value="1"/>
</dbReference>
<keyword evidence="4" id="KW-0573">Peptidoglycan synthesis</keyword>
<evidence type="ECO:0000256" key="2">
    <source>
        <dbReference type="ARBA" id="ARBA00013090"/>
    </source>
</evidence>
<dbReference type="GO" id="GO:0008881">
    <property type="term" value="F:glutamate racemase activity"/>
    <property type="evidence" value="ECO:0007669"/>
    <property type="project" value="UniProtKB-UniRule"/>
</dbReference>
<dbReference type="EC" id="5.1.1.3" evidence="2 7"/>
<evidence type="ECO:0000256" key="6">
    <source>
        <dbReference type="ARBA" id="ARBA00023316"/>
    </source>
</evidence>
<gene>
    <name evidence="8" type="primary">murI</name>
    <name evidence="8" type="ORF">H9812_00995</name>
</gene>
<dbReference type="PANTHER" id="PTHR21198">
    <property type="entry name" value="GLUTAMATE RACEMASE"/>
    <property type="match status" value="1"/>
</dbReference>
<dbReference type="SUPFAM" id="SSF53681">
    <property type="entry name" value="Aspartate/glutamate racemase"/>
    <property type="match status" value="2"/>
</dbReference>
<dbReference type="InterPro" id="IPR015942">
    <property type="entry name" value="Asp/Glu/hydantoin_racemase"/>
</dbReference>
<organism evidence="8 9">
    <name type="scientific">Candidatus Gallimonas intestinigallinarum</name>
    <dbReference type="NCBI Taxonomy" id="2838604"/>
    <lineage>
        <taxon>Bacteria</taxon>
        <taxon>Bacillati</taxon>
        <taxon>Bacillota</taxon>
        <taxon>Clostridia</taxon>
        <taxon>Candidatus Gallimonas</taxon>
    </lineage>
</organism>
<reference evidence="8" key="2">
    <citation type="submission" date="2021-04" db="EMBL/GenBank/DDBJ databases">
        <authorList>
            <person name="Gilroy R."/>
        </authorList>
    </citation>
    <scope>NUCLEOTIDE SEQUENCE</scope>
    <source>
        <strain evidence="8">CHK33-5263</strain>
    </source>
</reference>
<dbReference type="Gene3D" id="3.40.50.1860">
    <property type="match status" value="2"/>
</dbReference>
<protein>
    <recommendedName>
        <fullName evidence="2 7">Glutamate racemase</fullName>
        <ecNumber evidence="2 7">5.1.1.3</ecNumber>
    </recommendedName>
</protein>
<accession>A0A9D2IUK9</accession>
<comment type="catalytic activity">
    <reaction evidence="1">
        <text>L-glutamate = D-glutamate</text>
        <dbReference type="Rhea" id="RHEA:12813"/>
        <dbReference type="ChEBI" id="CHEBI:29985"/>
        <dbReference type="ChEBI" id="CHEBI:29986"/>
        <dbReference type="EC" id="5.1.1.3"/>
    </reaction>
</comment>
<dbReference type="EMBL" id="DXBS01000023">
    <property type="protein sequence ID" value="HIZ24043.1"/>
    <property type="molecule type" value="Genomic_DNA"/>
</dbReference>
<evidence type="ECO:0000256" key="7">
    <source>
        <dbReference type="NCBIfam" id="TIGR00067"/>
    </source>
</evidence>
<name>A0A9D2IUK9_9FIRM</name>
<evidence type="ECO:0000256" key="4">
    <source>
        <dbReference type="ARBA" id="ARBA00022984"/>
    </source>
</evidence>
<dbReference type="Proteomes" id="UP000824044">
    <property type="component" value="Unassembled WGS sequence"/>
</dbReference>
<dbReference type="Pfam" id="PF01177">
    <property type="entry name" value="Asp_Glu_race"/>
    <property type="match status" value="1"/>
</dbReference>
<reference evidence="8" key="1">
    <citation type="journal article" date="2021" name="PeerJ">
        <title>Extensive microbial diversity within the chicken gut microbiome revealed by metagenomics and culture.</title>
        <authorList>
            <person name="Gilroy R."/>
            <person name="Ravi A."/>
            <person name="Getino M."/>
            <person name="Pursley I."/>
            <person name="Horton D.L."/>
            <person name="Alikhan N.F."/>
            <person name="Baker D."/>
            <person name="Gharbi K."/>
            <person name="Hall N."/>
            <person name="Watson M."/>
            <person name="Adriaenssens E.M."/>
            <person name="Foster-Nyarko E."/>
            <person name="Jarju S."/>
            <person name="Secka A."/>
            <person name="Antonio M."/>
            <person name="Oren A."/>
            <person name="Chaudhuri R.R."/>
            <person name="La Ragione R."/>
            <person name="Hildebrand F."/>
            <person name="Pallen M.J."/>
        </authorList>
    </citation>
    <scope>NUCLEOTIDE SEQUENCE</scope>
    <source>
        <strain evidence="8">CHK33-5263</strain>
    </source>
</reference>
<evidence type="ECO:0000256" key="1">
    <source>
        <dbReference type="ARBA" id="ARBA00001602"/>
    </source>
</evidence>
<dbReference type="InterPro" id="IPR018187">
    <property type="entry name" value="Asp/Glu_racemase_AS_1"/>
</dbReference>
<dbReference type="AlphaFoldDB" id="A0A9D2IUK9"/>
<dbReference type="InterPro" id="IPR004391">
    <property type="entry name" value="Glu_race"/>
</dbReference>
<dbReference type="GO" id="GO:0009252">
    <property type="term" value="P:peptidoglycan biosynthetic process"/>
    <property type="evidence" value="ECO:0007669"/>
    <property type="project" value="UniProtKB-UniRule"/>
</dbReference>
<dbReference type="InterPro" id="IPR001920">
    <property type="entry name" value="Asp/Glu_race"/>
</dbReference>
<dbReference type="GO" id="GO:0008360">
    <property type="term" value="P:regulation of cell shape"/>
    <property type="evidence" value="ECO:0007669"/>
    <property type="project" value="UniProtKB-KW"/>
</dbReference>
<evidence type="ECO:0000313" key="9">
    <source>
        <dbReference type="Proteomes" id="UP000824044"/>
    </source>
</evidence>
<dbReference type="GO" id="GO:0071555">
    <property type="term" value="P:cell wall organization"/>
    <property type="evidence" value="ECO:0007669"/>
    <property type="project" value="UniProtKB-KW"/>
</dbReference>
<dbReference type="PANTHER" id="PTHR21198:SF3">
    <property type="entry name" value="GLUTAMATE RACEMASE"/>
    <property type="match status" value="1"/>
</dbReference>